<reference evidence="5" key="1">
    <citation type="submission" date="2022-01" db="EMBL/GenBank/DDBJ databases">
        <authorList>
            <person name="Braso-Vives M."/>
        </authorList>
    </citation>
    <scope>NUCLEOTIDE SEQUENCE</scope>
</reference>
<evidence type="ECO:0000256" key="3">
    <source>
        <dbReference type="SAM" id="MobiDB-lite"/>
    </source>
</evidence>
<dbReference type="PROSITE" id="PS51125">
    <property type="entry name" value="NHL"/>
    <property type="match status" value="1"/>
</dbReference>
<dbReference type="InterPro" id="IPR001258">
    <property type="entry name" value="NHL_repeat"/>
</dbReference>
<dbReference type="AlphaFoldDB" id="A0A8J9ZJF7"/>
<feature type="region of interest" description="Disordered" evidence="3">
    <location>
        <begin position="243"/>
        <end position="265"/>
    </location>
</feature>
<evidence type="ECO:0000256" key="1">
    <source>
        <dbReference type="ARBA" id="ARBA00022737"/>
    </source>
</evidence>
<feature type="repeat" description="NHL" evidence="2">
    <location>
        <begin position="446"/>
        <end position="483"/>
    </location>
</feature>
<feature type="region of interest" description="Disordered" evidence="3">
    <location>
        <begin position="1"/>
        <end position="42"/>
    </location>
</feature>
<proteinExistence type="predicted"/>
<dbReference type="Gene3D" id="2.120.10.30">
    <property type="entry name" value="TolB, C-terminal domain"/>
    <property type="match status" value="1"/>
</dbReference>
<sequence>MCETKGVRTDESSDSPGCMVQTSPAADAEMEDSTSKQHYDEDYPCNKSYAVEYREDADDHGYEGCDMQEYSPASETIEIPDYSRPLCNTYHSGPKFARSINSAYAKNFPDAITTTLRNEQNPSPMYAPSSRDGRHERPQNDDNSSGITPVSVGSKTGMGQASSEDNACIQPVALSYDENDKTAPRPPSGVPDDNGTAQDSKNDAPPFGPPAYSDSGDTRSVLSSAVRYKENDDDDRIQPYAVRYEGHGDGDSMSANSVTAPRSGQTFSISNDDAVIQPYAVAYMYQNSGDDVAAIPVPNSAAWNNAGSPAAVKEVRHPPARMVRNRMYGQNQGLEGRRNHPHTALASKFILVLFITGGTFVGGYFYASTKTPPPAMDITYTPDQSDMDTAYTTGHSALNTTYTPGHPAVDTTNTPMVATYSPGPPAVDTTYIPGLPAVDTTYTSRKIVFGGEGSEPGKFKGSLGVAVSADSEIFVADRENQRV</sequence>
<dbReference type="InterPro" id="IPR011042">
    <property type="entry name" value="6-blade_b-propeller_TolB-like"/>
</dbReference>
<feature type="compositionally biased region" description="Polar residues" evidence="3">
    <location>
        <begin position="253"/>
        <end position="265"/>
    </location>
</feature>
<feature type="compositionally biased region" description="Polar residues" evidence="3">
    <location>
        <begin position="141"/>
        <end position="164"/>
    </location>
</feature>
<evidence type="ECO:0000313" key="5">
    <source>
        <dbReference type="EMBL" id="CAH1256420.1"/>
    </source>
</evidence>
<evidence type="ECO:0000256" key="2">
    <source>
        <dbReference type="PROSITE-ProRule" id="PRU00504"/>
    </source>
</evidence>
<feature type="compositionally biased region" description="Basic and acidic residues" evidence="3">
    <location>
        <begin position="1"/>
        <end position="11"/>
    </location>
</feature>
<dbReference type="OrthoDB" id="10241740at2759"/>
<dbReference type="EMBL" id="OV696688">
    <property type="protein sequence ID" value="CAH1256420.1"/>
    <property type="molecule type" value="Genomic_DNA"/>
</dbReference>
<keyword evidence="4" id="KW-1133">Transmembrane helix</keyword>
<keyword evidence="4" id="KW-0812">Transmembrane</keyword>
<name>A0A8J9ZJF7_BRALA</name>
<keyword evidence="4" id="KW-0472">Membrane</keyword>
<organism evidence="5 6">
    <name type="scientific">Branchiostoma lanceolatum</name>
    <name type="common">Common lancelet</name>
    <name type="synonym">Amphioxus lanceolatum</name>
    <dbReference type="NCBI Taxonomy" id="7740"/>
    <lineage>
        <taxon>Eukaryota</taxon>
        <taxon>Metazoa</taxon>
        <taxon>Chordata</taxon>
        <taxon>Cephalochordata</taxon>
        <taxon>Leptocardii</taxon>
        <taxon>Amphioxiformes</taxon>
        <taxon>Branchiostomatidae</taxon>
        <taxon>Branchiostoma</taxon>
    </lineage>
</organism>
<accession>A0A8J9ZJF7</accession>
<evidence type="ECO:0000313" key="6">
    <source>
        <dbReference type="Proteomes" id="UP000838412"/>
    </source>
</evidence>
<dbReference type="Proteomes" id="UP000838412">
    <property type="component" value="Chromosome 3"/>
</dbReference>
<feature type="region of interest" description="Disordered" evidence="3">
    <location>
        <begin position="178"/>
        <end position="221"/>
    </location>
</feature>
<gene>
    <name evidence="5" type="primary">Hypp1656</name>
    <name evidence="5" type="ORF">BLAG_LOCUS14756</name>
</gene>
<evidence type="ECO:0000256" key="4">
    <source>
        <dbReference type="SAM" id="Phobius"/>
    </source>
</evidence>
<feature type="transmembrane region" description="Helical" evidence="4">
    <location>
        <begin position="349"/>
        <end position="367"/>
    </location>
</feature>
<protein>
    <submittedName>
        <fullName evidence="5">Hypp1656 protein</fullName>
    </submittedName>
</protein>
<keyword evidence="6" id="KW-1185">Reference proteome</keyword>
<feature type="region of interest" description="Disordered" evidence="3">
    <location>
        <begin position="115"/>
        <end position="164"/>
    </location>
</feature>
<feature type="compositionally biased region" description="Basic and acidic residues" evidence="3">
    <location>
        <begin position="131"/>
        <end position="140"/>
    </location>
</feature>
<keyword evidence="1" id="KW-0677">Repeat</keyword>